<accession>A0A0A0HTT6</accession>
<dbReference type="Proteomes" id="UP000001628">
    <property type="component" value="Unassembled WGS sequence"/>
</dbReference>
<evidence type="ECO:0000313" key="1">
    <source>
        <dbReference type="EMBL" id="KGM92057.1"/>
    </source>
</evidence>
<protein>
    <submittedName>
        <fullName evidence="1">Uncharacterized protein</fullName>
    </submittedName>
</protein>
<dbReference type="RefSeq" id="XP_010760567.1">
    <property type="nucleotide sequence ID" value="XM_010762265.1"/>
</dbReference>
<reference evidence="1 2" key="1">
    <citation type="journal article" date="2011" name="PLoS Genet.">
        <title>Comparative genomic analysis of human fungal pathogens causing paracoccidioidomycosis.</title>
        <authorList>
            <person name="Desjardins C.A."/>
            <person name="Champion M.D."/>
            <person name="Holder J.W."/>
            <person name="Muszewska A."/>
            <person name="Goldberg J."/>
            <person name="Bailao A.M."/>
            <person name="Brigido M.M."/>
            <person name="Ferreira M.E."/>
            <person name="Garcia A.M."/>
            <person name="Grynberg M."/>
            <person name="Gujja S."/>
            <person name="Heiman D.I."/>
            <person name="Henn M.R."/>
            <person name="Kodira C.D."/>
            <person name="Leon-Narvaez H."/>
            <person name="Longo L.V."/>
            <person name="Ma L.J."/>
            <person name="Malavazi I."/>
            <person name="Matsuo A.L."/>
            <person name="Morais F.V."/>
            <person name="Pereira M."/>
            <person name="Rodriguez-Brito S."/>
            <person name="Sakthikumar S."/>
            <person name="Salem-Izacc S.M."/>
            <person name="Sykes S.M."/>
            <person name="Teixeira M.M."/>
            <person name="Vallejo M.C."/>
            <person name="Walter M.E."/>
            <person name="Yandava C."/>
            <person name="Young S."/>
            <person name="Zeng Q."/>
            <person name="Zucker J."/>
            <person name="Felipe M.S."/>
            <person name="Goldman G.H."/>
            <person name="Haas B.J."/>
            <person name="McEwen J.G."/>
            <person name="Nino-Vega G."/>
            <person name="Puccia R."/>
            <person name="San-Blas G."/>
            <person name="Soares C.M."/>
            <person name="Birren B.W."/>
            <person name="Cuomo C.A."/>
        </authorList>
    </citation>
    <scope>NUCLEOTIDE SEQUENCE [LARGE SCALE GENOMIC DNA]</scope>
    <source>
        <strain evidence="1 2">Pb18</strain>
    </source>
</reference>
<gene>
    <name evidence="1" type="ORF">PADG_11851</name>
</gene>
<dbReference type="VEuPathDB" id="FungiDB:PADG_11851"/>
<dbReference type="AlphaFoldDB" id="A0A0A0HTT6"/>
<name>A0A0A0HTT6_PARBD</name>
<organism evidence="1 2">
    <name type="scientific">Paracoccidioides brasiliensis (strain Pb18)</name>
    <dbReference type="NCBI Taxonomy" id="502780"/>
    <lineage>
        <taxon>Eukaryota</taxon>
        <taxon>Fungi</taxon>
        <taxon>Dikarya</taxon>
        <taxon>Ascomycota</taxon>
        <taxon>Pezizomycotina</taxon>
        <taxon>Eurotiomycetes</taxon>
        <taxon>Eurotiomycetidae</taxon>
        <taxon>Onygenales</taxon>
        <taxon>Ajellomycetaceae</taxon>
        <taxon>Paracoccidioides</taxon>
    </lineage>
</organism>
<dbReference type="GeneID" id="22587748"/>
<evidence type="ECO:0000313" key="2">
    <source>
        <dbReference type="Proteomes" id="UP000001628"/>
    </source>
</evidence>
<proteinExistence type="predicted"/>
<dbReference type="KEGG" id="pbn:PADG_11851"/>
<dbReference type="EMBL" id="KN275961">
    <property type="protein sequence ID" value="KGM92057.1"/>
    <property type="molecule type" value="Genomic_DNA"/>
</dbReference>
<keyword evidence="2" id="KW-1185">Reference proteome</keyword>
<dbReference type="InParanoid" id="A0A0A0HTT6"/>
<dbReference type="HOGENOM" id="CLU_1548087_0_0_1"/>
<sequence>MGNSGRQKIDRGEFLTSNHFPYRATVRCPFEKKDFEQNDRCLGVLQGHDRSISAVVEPRVSAPTSDISNMTITSFPSKIVAGTKRRKGSRLWKAEIREWTSLRQKPLFPLTRPNYVVGSQGQQNTWTSNDTKTSVTFGHLQGFYITSMSLQGFRPAMRRKCINRFDSALIKLL</sequence>